<dbReference type="PRINTS" id="PR00080">
    <property type="entry name" value="SDRFAMILY"/>
</dbReference>
<reference evidence="3 4" key="1">
    <citation type="submission" date="2021-01" db="EMBL/GenBank/DDBJ databases">
        <title>Biogeographic distribution of Paracoccus.</title>
        <authorList>
            <person name="Hollensteiner J."/>
            <person name="Leineberger J."/>
            <person name="Brinkhoff T."/>
            <person name="Daniel R."/>
        </authorList>
    </citation>
    <scope>NUCLEOTIDE SEQUENCE [LARGE SCALE GENOMIC DNA]</scope>
    <source>
        <strain evidence="3 4">KCTC 22803</strain>
    </source>
</reference>
<dbReference type="EMBL" id="CP067136">
    <property type="protein sequence ID" value="WCR08115.1"/>
    <property type="molecule type" value="Genomic_DNA"/>
</dbReference>
<organism evidence="3 4">
    <name type="scientific">Paracoccus fistulariae</name>
    <dbReference type="NCBI Taxonomy" id="658446"/>
    <lineage>
        <taxon>Bacteria</taxon>
        <taxon>Pseudomonadati</taxon>
        <taxon>Pseudomonadota</taxon>
        <taxon>Alphaproteobacteria</taxon>
        <taxon>Rhodobacterales</taxon>
        <taxon>Paracoccaceae</taxon>
        <taxon>Paracoccus</taxon>
    </lineage>
</organism>
<proteinExistence type="inferred from homology"/>
<dbReference type="Gene3D" id="3.40.50.720">
    <property type="entry name" value="NAD(P)-binding Rossmann-like Domain"/>
    <property type="match status" value="1"/>
</dbReference>
<evidence type="ECO:0000256" key="1">
    <source>
        <dbReference type="ARBA" id="ARBA00006484"/>
    </source>
</evidence>
<dbReference type="PANTHER" id="PTHR42760:SF133">
    <property type="entry name" value="3-OXOACYL-[ACYL-CARRIER-PROTEIN] REDUCTASE"/>
    <property type="match status" value="1"/>
</dbReference>
<evidence type="ECO:0000313" key="4">
    <source>
        <dbReference type="Proteomes" id="UP001219349"/>
    </source>
</evidence>
<dbReference type="CDD" id="cd05233">
    <property type="entry name" value="SDR_c"/>
    <property type="match status" value="1"/>
</dbReference>
<gene>
    <name evidence="3" type="ORF">JHX87_04685</name>
</gene>
<protein>
    <submittedName>
        <fullName evidence="3">SDR family oxidoreductase</fullName>
    </submittedName>
</protein>
<dbReference type="InterPro" id="IPR036291">
    <property type="entry name" value="NAD(P)-bd_dom_sf"/>
</dbReference>
<name>A0ABY7SM75_9RHOB</name>
<dbReference type="Pfam" id="PF13561">
    <property type="entry name" value="adh_short_C2"/>
    <property type="match status" value="1"/>
</dbReference>
<dbReference type="SUPFAM" id="SSF51735">
    <property type="entry name" value="NAD(P)-binding Rossmann-fold domains"/>
    <property type="match status" value="1"/>
</dbReference>
<accession>A0ABY7SM75</accession>
<keyword evidence="2" id="KW-0560">Oxidoreductase</keyword>
<dbReference type="RefSeq" id="WP_271882746.1">
    <property type="nucleotide sequence ID" value="NZ_CP067136.1"/>
</dbReference>
<evidence type="ECO:0000256" key="2">
    <source>
        <dbReference type="ARBA" id="ARBA00023002"/>
    </source>
</evidence>
<sequence>MSTHDNRVAIVTGAARGIGQELAVQLAERGAKLALLDMGDCSETLAAVTAAGSEAIAVQCDVSSEADWISAREAVLGRFGRADILVNNAGIFPFANIDDLTPEVFRRVLNVNLEGAYLGVRTFAPVMAENGWGRIVNFASNSIATNLAGLSHYMASKMGVIGLTRGLANDLADRGITVNAIAPAITRTPGTSVMPSEITDAVWGQQAIKRFADPADIVGPVLFLTSDDAGFMTGQTISVDGGMMKL</sequence>
<dbReference type="PRINTS" id="PR00081">
    <property type="entry name" value="GDHRDH"/>
</dbReference>
<dbReference type="PANTHER" id="PTHR42760">
    <property type="entry name" value="SHORT-CHAIN DEHYDROGENASES/REDUCTASES FAMILY MEMBER"/>
    <property type="match status" value="1"/>
</dbReference>
<dbReference type="Proteomes" id="UP001219349">
    <property type="component" value="Chromosome"/>
</dbReference>
<dbReference type="InterPro" id="IPR002347">
    <property type="entry name" value="SDR_fam"/>
</dbReference>
<keyword evidence="4" id="KW-1185">Reference proteome</keyword>
<evidence type="ECO:0000313" key="3">
    <source>
        <dbReference type="EMBL" id="WCR08115.1"/>
    </source>
</evidence>
<comment type="similarity">
    <text evidence="1">Belongs to the short-chain dehydrogenases/reductases (SDR) family.</text>
</comment>